<evidence type="ECO:0000256" key="5">
    <source>
        <dbReference type="ARBA" id="ARBA00022989"/>
    </source>
</evidence>
<dbReference type="PANTHER" id="PTHR43652:SF2">
    <property type="entry name" value="BASIC AMINO ACID ANTIPORTER YFCC-RELATED"/>
    <property type="match status" value="1"/>
</dbReference>
<feature type="transmembrane region" description="Helical" evidence="8">
    <location>
        <begin position="29"/>
        <end position="45"/>
    </location>
</feature>
<evidence type="ECO:0000313" key="10">
    <source>
        <dbReference type="EMBL" id="AYN69559.1"/>
    </source>
</evidence>
<dbReference type="GO" id="GO:0006813">
    <property type="term" value="P:potassium ion transport"/>
    <property type="evidence" value="ECO:0007669"/>
    <property type="project" value="InterPro"/>
</dbReference>
<proteinExistence type="predicted"/>
<feature type="transmembrane region" description="Helical" evidence="8">
    <location>
        <begin position="92"/>
        <end position="119"/>
    </location>
</feature>
<feature type="domain" description="RCK C-terminal" evidence="9">
    <location>
        <begin position="321"/>
        <end position="412"/>
    </location>
</feature>
<gene>
    <name evidence="10" type="ORF">D1013_01280</name>
</gene>
<keyword evidence="5 8" id="KW-1133">Transmembrane helix</keyword>
<protein>
    <submittedName>
        <fullName evidence="10">SLC13 family permease</fullName>
    </submittedName>
</protein>
<evidence type="ECO:0000313" key="11">
    <source>
        <dbReference type="Proteomes" id="UP000276309"/>
    </source>
</evidence>
<dbReference type="AlphaFoldDB" id="A0A3G2LBC3"/>
<keyword evidence="4" id="KW-0677">Repeat</keyword>
<dbReference type="Gene3D" id="3.30.70.1450">
    <property type="entry name" value="Regulator of K+ conductance, C-terminal domain"/>
    <property type="match status" value="1"/>
</dbReference>
<reference evidence="10 11" key="1">
    <citation type="submission" date="2018-08" db="EMBL/GenBank/DDBJ databases">
        <title>The reduced genetic potential of extracellular carbohydrate catabolism in Euzebyella marina RN62, a Flavobacteriia bacterium isolated from the hadal water.</title>
        <authorList>
            <person name="Xue C."/>
        </authorList>
    </citation>
    <scope>NUCLEOTIDE SEQUENCE [LARGE SCALE GENOMIC DNA]</scope>
    <source>
        <strain evidence="10 11">RN62</strain>
    </source>
</reference>
<evidence type="ECO:0000256" key="7">
    <source>
        <dbReference type="SAM" id="MobiDB-lite"/>
    </source>
</evidence>
<dbReference type="RefSeq" id="WP_121850550.1">
    <property type="nucleotide sequence ID" value="NZ_CP032050.1"/>
</dbReference>
<dbReference type="EMBL" id="CP032050">
    <property type="protein sequence ID" value="AYN69559.1"/>
    <property type="molecule type" value="Genomic_DNA"/>
</dbReference>
<keyword evidence="2" id="KW-0813">Transport</keyword>
<feature type="transmembrane region" description="Helical" evidence="8">
    <location>
        <begin position="595"/>
        <end position="615"/>
    </location>
</feature>
<dbReference type="OrthoDB" id="9765532at2"/>
<dbReference type="GO" id="GO:0005886">
    <property type="term" value="C:plasma membrane"/>
    <property type="evidence" value="ECO:0007669"/>
    <property type="project" value="TreeGrafter"/>
</dbReference>
<evidence type="ECO:0000256" key="8">
    <source>
        <dbReference type="SAM" id="Phobius"/>
    </source>
</evidence>
<name>A0A3G2LBC3_9FLAO</name>
<keyword evidence="6 8" id="KW-0472">Membrane</keyword>
<dbReference type="Proteomes" id="UP000276309">
    <property type="component" value="Chromosome"/>
</dbReference>
<dbReference type="Pfam" id="PF03600">
    <property type="entry name" value="CitMHS"/>
    <property type="match status" value="1"/>
</dbReference>
<feature type="transmembrane region" description="Helical" evidence="8">
    <location>
        <begin position="556"/>
        <end position="575"/>
    </location>
</feature>
<dbReference type="GO" id="GO:0008324">
    <property type="term" value="F:monoatomic cation transmembrane transporter activity"/>
    <property type="evidence" value="ECO:0007669"/>
    <property type="project" value="InterPro"/>
</dbReference>
<feature type="compositionally biased region" description="Basic and acidic residues" evidence="7">
    <location>
        <begin position="317"/>
        <end position="326"/>
    </location>
</feature>
<dbReference type="InterPro" id="IPR051679">
    <property type="entry name" value="DASS-Related_Transporters"/>
</dbReference>
<feature type="region of interest" description="Disordered" evidence="7">
    <location>
        <begin position="304"/>
        <end position="326"/>
    </location>
</feature>
<organism evidence="10 11">
    <name type="scientific">Euzebyella marina</name>
    <dbReference type="NCBI Taxonomy" id="1761453"/>
    <lineage>
        <taxon>Bacteria</taxon>
        <taxon>Pseudomonadati</taxon>
        <taxon>Bacteroidota</taxon>
        <taxon>Flavobacteriia</taxon>
        <taxon>Flavobacteriales</taxon>
        <taxon>Flavobacteriaceae</taxon>
        <taxon>Euzebyella</taxon>
    </lineage>
</organism>
<evidence type="ECO:0000256" key="1">
    <source>
        <dbReference type="ARBA" id="ARBA00004141"/>
    </source>
</evidence>
<accession>A0A3G2LBC3</accession>
<keyword evidence="3 8" id="KW-0812">Transmembrane</keyword>
<feature type="transmembrane region" description="Helical" evidence="8">
    <location>
        <begin position="139"/>
        <end position="161"/>
    </location>
</feature>
<feature type="transmembrane region" description="Helical" evidence="8">
    <location>
        <begin position="173"/>
        <end position="197"/>
    </location>
</feature>
<feature type="transmembrane region" description="Helical" evidence="8">
    <location>
        <begin position="431"/>
        <end position="464"/>
    </location>
</feature>
<feature type="transmembrane region" description="Helical" evidence="8">
    <location>
        <begin position="57"/>
        <end position="80"/>
    </location>
</feature>
<dbReference type="KEGG" id="emar:D1013_01280"/>
<evidence type="ECO:0000256" key="2">
    <source>
        <dbReference type="ARBA" id="ARBA00022448"/>
    </source>
</evidence>
<evidence type="ECO:0000256" key="6">
    <source>
        <dbReference type="ARBA" id="ARBA00023136"/>
    </source>
</evidence>
<comment type="subcellular location">
    <subcellularLocation>
        <location evidence="1">Membrane</location>
        <topology evidence="1">Multi-pass membrane protein</topology>
    </subcellularLocation>
</comment>
<feature type="transmembrane region" description="Helical" evidence="8">
    <location>
        <begin position="476"/>
        <end position="497"/>
    </location>
</feature>
<evidence type="ECO:0000256" key="3">
    <source>
        <dbReference type="ARBA" id="ARBA00022692"/>
    </source>
</evidence>
<evidence type="ECO:0000256" key="4">
    <source>
        <dbReference type="ARBA" id="ARBA00022737"/>
    </source>
</evidence>
<dbReference type="SUPFAM" id="SSF116726">
    <property type="entry name" value="TrkA C-terminal domain-like"/>
    <property type="match status" value="2"/>
</dbReference>
<dbReference type="PROSITE" id="PS51202">
    <property type="entry name" value="RCK_C"/>
    <property type="match status" value="2"/>
</dbReference>
<dbReference type="InterPro" id="IPR004680">
    <property type="entry name" value="Cit_transptr-like_dom"/>
</dbReference>
<feature type="transmembrane region" description="Helical" evidence="8">
    <location>
        <begin position="6"/>
        <end position="24"/>
    </location>
</feature>
<dbReference type="InterPro" id="IPR006037">
    <property type="entry name" value="RCK_C"/>
</dbReference>
<feature type="transmembrane region" description="Helical" evidence="8">
    <location>
        <begin position="517"/>
        <end position="544"/>
    </location>
</feature>
<dbReference type="PANTHER" id="PTHR43652">
    <property type="entry name" value="BASIC AMINO ACID ANTIPORTER YFCC-RELATED"/>
    <property type="match status" value="1"/>
</dbReference>
<keyword evidence="11" id="KW-1185">Reference proteome</keyword>
<dbReference type="InterPro" id="IPR036721">
    <property type="entry name" value="RCK_C_sf"/>
</dbReference>
<dbReference type="Pfam" id="PF02080">
    <property type="entry name" value="TrkA_C"/>
    <property type="match status" value="1"/>
</dbReference>
<sequence length="619" mass="68644">MTWEIILVFLIIGATIVLFAFEVFPIDKISFCIIAALLLTGLVTPEEAVSGFSNKAVITILCLMILAIGLEENGAISWLAKGLKVLKSWPMVLAMVAVMLIAGSISAFVSSTAVVIVFIKIVAELKQKYQMPPGKLLLPISFASILGGSCTLMGTSTNLLVNNISSRYTGERLGFFEFSLMGITFLGISVLIIALFYRFLPKNAAGLSDKYDLDRYLLTLTVDPESSLVGKKLGDSFMFKESDITVLRITRNRLDQNLLNKEMEIHANDVILLHCSLENLQWMRGQGYFEVDVEHLDQIKPGSSTQIKRVGGKRKKKDDPDTQETEKEKDAVLLELLLLPGSRFVGRTLAELKRMIVPRAIPLAVNKRKKLTSLQRRLYQSNREFTRLRVGDRLLIQTDPDYVPNFENSNNLAVLNQFEGRPPSTVIKRNLSILILLGTVALAATGVFEVMTSVITGTLAMLLFKCVELNRIYEKINWQIIFLLAGMIPLGIAMSNAEADKWITQVLLEYMSGQQPMIVIGILFLTTMLLSSVVSNNATAIIMAPIGISLANGLELDVKPFILSVMFAANFSFFTPLGYQTNALIFSMGIYRFKHFLVIGGIISVVLWIVATLLLSSMF</sequence>
<evidence type="ECO:0000259" key="9">
    <source>
        <dbReference type="PROSITE" id="PS51202"/>
    </source>
</evidence>
<feature type="domain" description="RCK C-terminal" evidence="9">
    <location>
        <begin position="205"/>
        <end position="289"/>
    </location>
</feature>